<evidence type="ECO:0000256" key="11">
    <source>
        <dbReference type="ARBA" id="ARBA00022741"/>
    </source>
</evidence>
<evidence type="ECO:0000256" key="6">
    <source>
        <dbReference type="ARBA" id="ARBA00022527"/>
    </source>
</evidence>
<dbReference type="Gene3D" id="1.10.510.10">
    <property type="entry name" value="Transferase(Phosphotransferase) domain 1"/>
    <property type="match status" value="1"/>
</dbReference>
<evidence type="ECO:0000256" key="14">
    <source>
        <dbReference type="ARBA" id="ARBA00022989"/>
    </source>
</evidence>
<feature type="binding site" evidence="17">
    <location>
        <position position="483"/>
    </location>
    <ligand>
        <name>ATP</name>
        <dbReference type="ChEBI" id="CHEBI:30616"/>
    </ligand>
</feature>
<evidence type="ECO:0000256" key="17">
    <source>
        <dbReference type="PROSITE-ProRule" id="PRU10141"/>
    </source>
</evidence>
<dbReference type="OMA" id="EISDGDC"/>
<dbReference type="FunFam" id="1.10.510.10:FF:000522">
    <property type="entry name" value="L-type lectin-domain containing receptor kinase IX.1"/>
    <property type="match status" value="1"/>
</dbReference>
<keyword evidence="16" id="KW-0325">Glycoprotein</keyword>
<evidence type="ECO:0000256" key="2">
    <source>
        <dbReference type="ARBA" id="ARBA00008536"/>
    </source>
</evidence>
<keyword evidence="7" id="KW-0808">Transferase</keyword>
<keyword evidence="9" id="KW-0732">Signal</keyword>
<comment type="similarity">
    <text evidence="3">In the C-terminal section; belongs to the protein kinase superfamily. Ser/Thr protein kinase family.</text>
</comment>
<dbReference type="SUPFAM" id="SSF49899">
    <property type="entry name" value="Concanavalin A-like lectins/glucanases"/>
    <property type="match status" value="1"/>
</dbReference>
<dbReference type="InterPro" id="IPR001220">
    <property type="entry name" value="Legume_lectin_dom"/>
</dbReference>
<evidence type="ECO:0000256" key="10">
    <source>
        <dbReference type="ARBA" id="ARBA00022734"/>
    </source>
</evidence>
<dbReference type="CDD" id="cd14066">
    <property type="entry name" value="STKc_IRAK"/>
    <property type="match status" value="1"/>
</dbReference>
<dbReference type="InterPro" id="IPR050528">
    <property type="entry name" value="L-type_Lectin-RKs"/>
</dbReference>
<dbReference type="EC" id="2.7.11.1" evidence="4"/>
<dbReference type="GO" id="GO:0005886">
    <property type="term" value="C:plasma membrane"/>
    <property type="evidence" value="ECO:0007669"/>
    <property type="project" value="UniProtKB-SubCell"/>
</dbReference>
<dbReference type="GO" id="GO:0004674">
    <property type="term" value="F:protein serine/threonine kinase activity"/>
    <property type="evidence" value="ECO:0007669"/>
    <property type="project" value="UniProtKB-KW"/>
</dbReference>
<dbReference type="PROSITE" id="PS00107">
    <property type="entry name" value="PROTEIN_KINASE_ATP"/>
    <property type="match status" value="1"/>
</dbReference>
<evidence type="ECO:0000259" key="19">
    <source>
        <dbReference type="PROSITE" id="PS50011"/>
    </source>
</evidence>
<organism evidence="20">
    <name type="scientific">Oryza nivara</name>
    <name type="common">Indian wild rice</name>
    <name type="synonym">Oryza sativa f. spontanea</name>
    <dbReference type="NCBI Taxonomy" id="4536"/>
    <lineage>
        <taxon>Eukaryota</taxon>
        <taxon>Viridiplantae</taxon>
        <taxon>Streptophyta</taxon>
        <taxon>Embryophyta</taxon>
        <taxon>Tracheophyta</taxon>
        <taxon>Spermatophyta</taxon>
        <taxon>Magnoliopsida</taxon>
        <taxon>Liliopsida</taxon>
        <taxon>Poales</taxon>
        <taxon>Poaceae</taxon>
        <taxon>BOP clade</taxon>
        <taxon>Oryzoideae</taxon>
        <taxon>Oryzeae</taxon>
        <taxon>Oryzinae</taxon>
        <taxon>Oryza</taxon>
    </lineage>
</organism>
<evidence type="ECO:0000256" key="3">
    <source>
        <dbReference type="ARBA" id="ARBA00010217"/>
    </source>
</evidence>
<keyword evidence="13 17" id="KW-0067">ATP-binding</keyword>
<evidence type="ECO:0000313" key="20">
    <source>
        <dbReference type="EnsemblPlants" id="ONIVA09G05430.1"/>
    </source>
</evidence>
<evidence type="ECO:0000313" key="21">
    <source>
        <dbReference type="Proteomes" id="UP000006591"/>
    </source>
</evidence>
<dbReference type="Pfam" id="PF00139">
    <property type="entry name" value="Lectin_legB"/>
    <property type="match status" value="1"/>
</dbReference>
<keyword evidence="14" id="KW-1133">Transmembrane helix</keyword>
<dbReference type="EnsemblPlants" id="ONIVA09G05430.1">
    <property type="protein sequence ID" value="ONIVA09G05430.1"/>
    <property type="gene ID" value="ONIVA09G05430"/>
</dbReference>
<name>A0A0E0IHV7_ORYNI</name>
<keyword evidence="15" id="KW-0472">Membrane</keyword>
<dbReference type="PROSITE" id="PS50011">
    <property type="entry name" value="PROTEIN_KINASE_DOM"/>
    <property type="match status" value="1"/>
</dbReference>
<keyword evidence="10" id="KW-0430">Lectin</keyword>
<evidence type="ECO:0000256" key="12">
    <source>
        <dbReference type="ARBA" id="ARBA00022777"/>
    </source>
</evidence>
<dbReference type="GO" id="GO:0005524">
    <property type="term" value="F:ATP binding"/>
    <property type="evidence" value="ECO:0007669"/>
    <property type="project" value="UniProtKB-UniRule"/>
</dbReference>
<dbReference type="GO" id="GO:0030246">
    <property type="term" value="F:carbohydrate binding"/>
    <property type="evidence" value="ECO:0007669"/>
    <property type="project" value="UniProtKB-KW"/>
</dbReference>
<evidence type="ECO:0000256" key="18">
    <source>
        <dbReference type="SAM" id="MobiDB-lite"/>
    </source>
</evidence>
<dbReference type="Gene3D" id="2.60.120.200">
    <property type="match status" value="1"/>
</dbReference>
<dbReference type="CDD" id="cd06899">
    <property type="entry name" value="lectin_legume_LecRK_Arcelin_ConA"/>
    <property type="match status" value="1"/>
</dbReference>
<evidence type="ECO:0000256" key="9">
    <source>
        <dbReference type="ARBA" id="ARBA00022729"/>
    </source>
</evidence>
<sequence>MFDELPDPDNVSPLRVVDQTAPAFPGMCTPTPCSSGFCYSTFVGSALQLWCACPGGAGSDRRSFSQASAVAAMSSHRLLFTQLHLYNLLLLIHVHHATSLNFRFDFSEPGSYCTPGSEIACAGDAYPYAHTIELTKTDISDGNLRSIGRVWYARPVPLWNNTTGEVASFRTTFSFQIKPANLGVSADGMAFFLGHYPSGIPHRSYGGNLGLFNGSNNKNATGTARIVAVEFDTYMNKEWEKDSNHVGIDVNSIVSVAATSPDKNLASGTTMTADISYDSSAEILAVTFWINGTSYHVSASVDMRRCLPEVVAVGFSASTGSSIEVHRVLSWSFNSTLTWMNSSVMPPGAAPVPPETISSEPIMSPGAAPVRTETVSSQSQVSFVLVCAFMGFLLRRRLVWKKSNEISDGDCQIELDEIFYSKKELDEIEFAKGVGPKRYHYSELAAATGNFAEEKKLGRGGFGHVYQGFLKTDDQERLVAIKKFSPDSSAQGRKEFEAEIKIISRLRHRNLVQLIGWCDSCMGLLIVYELVSEGSLDKHIYKNARLLTWAERYKIIIGLGSALHYLHQEWEQCVVHGDIKPSNIMLDSSYNTKLGDFGLARLVDHGAKSRTTKVVLGTAGYIDPELVNTRRPSTESDVYSFGIVLLEIVSGRHPVEEPDDSDELFVLSRWVWDLYSKNAVVEAVDERLRCSDDGDDELQMERVLAVGLWCAHPDRSERPSMAQAMHALQSEEARLPALRPQMYKGVPFLAMGEHRYSDLSIGTTTSSSASGTGCTAHSEPTKL</sequence>
<proteinExistence type="inferred from homology"/>
<evidence type="ECO:0000256" key="4">
    <source>
        <dbReference type="ARBA" id="ARBA00012513"/>
    </source>
</evidence>
<dbReference type="SUPFAM" id="SSF56112">
    <property type="entry name" value="Protein kinase-like (PK-like)"/>
    <property type="match status" value="1"/>
</dbReference>
<feature type="domain" description="Protein kinase" evidence="19">
    <location>
        <begin position="451"/>
        <end position="738"/>
    </location>
</feature>
<dbReference type="Gene3D" id="3.30.200.20">
    <property type="entry name" value="Phosphorylase Kinase, domain 1"/>
    <property type="match status" value="1"/>
</dbReference>
<dbReference type="STRING" id="4536.A0A0E0IHV7"/>
<reference evidence="20" key="2">
    <citation type="submission" date="2018-04" db="EMBL/GenBank/DDBJ databases">
        <title>OnivRS2 (Oryza nivara Reference Sequence Version 2).</title>
        <authorList>
            <person name="Zhang J."/>
            <person name="Kudrna D."/>
            <person name="Lee S."/>
            <person name="Talag J."/>
            <person name="Rajasekar S."/>
            <person name="Welchert J."/>
            <person name="Hsing Y.-I."/>
            <person name="Wing R.A."/>
        </authorList>
    </citation>
    <scope>NUCLEOTIDE SEQUENCE [LARGE SCALE GENOMIC DNA]</scope>
    <source>
        <strain evidence="20">SL10</strain>
    </source>
</reference>
<evidence type="ECO:0000256" key="7">
    <source>
        <dbReference type="ARBA" id="ARBA00022679"/>
    </source>
</evidence>
<keyword evidence="5" id="KW-1003">Cell membrane</keyword>
<keyword evidence="11 17" id="KW-0547">Nucleotide-binding</keyword>
<dbReference type="InterPro" id="IPR008271">
    <property type="entry name" value="Ser/Thr_kinase_AS"/>
</dbReference>
<dbReference type="SMART" id="SM00220">
    <property type="entry name" value="S_TKc"/>
    <property type="match status" value="1"/>
</dbReference>
<dbReference type="PROSITE" id="PS00108">
    <property type="entry name" value="PROTEIN_KINASE_ST"/>
    <property type="match status" value="1"/>
</dbReference>
<dbReference type="PROSITE" id="PS00307">
    <property type="entry name" value="LECTIN_LEGUME_BETA"/>
    <property type="match status" value="1"/>
</dbReference>
<reference evidence="20" key="1">
    <citation type="submission" date="2015-04" db="UniProtKB">
        <authorList>
            <consortium name="EnsemblPlants"/>
        </authorList>
    </citation>
    <scope>IDENTIFICATION</scope>
    <source>
        <strain evidence="20">SL10</strain>
    </source>
</reference>
<evidence type="ECO:0000256" key="16">
    <source>
        <dbReference type="ARBA" id="ARBA00023180"/>
    </source>
</evidence>
<dbReference type="FunFam" id="3.30.200.20:FF:000168">
    <property type="entry name" value="L-type lectin-domain containing receptor kinase IX.1"/>
    <property type="match status" value="1"/>
</dbReference>
<evidence type="ECO:0000256" key="13">
    <source>
        <dbReference type="ARBA" id="ARBA00022840"/>
    </source>
</evidence>
<protein>
    <recommendedName>
        <fullName evidence="4">non-specific serine/threonine protein kinase</fullName>
        <ecNumber evidence="4">2.7.11.1</ecNumber>
    </recommendedName>
</protein>
<keyword evidence="8" id="KW-0812">Transmembrane</keyword>
<dbReference type="Proteomes" id="UP000006591">
    <property type="component" value="Chromosome 9"/>
</dbReference>
<dbReference type="InterPro" id="IPR000719">
    <property type="entry name" value="Prot_kinase_dom"/>
</dbReference>
<dbReference type="InterPro" id="IPR013320">
    <property type="entry name" value="ConA-like_dom_sf"/>
</dbReference>
<dbReference type="InterPro" id="IPR017441">
    <property type="entry name" value="Protein_kinase_ATP_BS"/>
</dbReference>
<evidence type="ECO:0000256" key="5">
    <source>
        <dbReference type="ARBA" id="ARBA00022475"/>
    </source>
</evidence>
<keyword evidence="6" id="KW-0723">Serine/threonine-protein kinase</keyword>
<feature type="region of interest" description="Disordered" evidence="18">
    <location>
        <begin position="761"/>
        <end position="783"/>
    </location>
</feature>
<dbReference type="Pfam" id="PF00069">
    <property type="entry name" value="Pkinase"/>
    <property type="match status" value="1"/>
</dbReference>
<evidence type="ECO:0000256" key="8">
    <source>
        <dbReference type="ARBA" id="ARBA00022692"/>
    </source>
</evidence>
<accession>A0A0E0IHV7</accession>
<dbReference type="PANTHER" id="PTHR27007">
    <property type="match status" value="1"/>
</dbReference>
<dbReference type="FunFam" id="2.60.120.200:FF:000103">
    <property type="entry name" value="L-type lectin-domain containing receptor kinase IX.1"/>
    <property type="match status" value="1"/>
</dbReference>
<feature type="compositionally biased region" description="Low complexity" evidence="18">
    <location>
        <begin position="761"/>
        <end position="775"/>
    </location>
</feature>
<evidence type="ECO:0000256" key="15">
    <source>
        <dbReference type="ARBA" id="ARBA00023136"/>
    </source>
</evidence>
<comment type="subcellular location">
    <subcellularLocation>
        <location evidence="1">Cell membrane</location>
        <topology evidence="1">Single-pass type I membrane protein</topology>
    </subcellularLocation>
</comment>
<keyword evidence="12" id="KW-0418">Kinase</keyword>
<dbReference type="Gramene" id="ONIVA09G05430.1">
    <property type="protein sequence ID" value="ONIVA09G05430.1"/>
    <property type="gene ID" value="ONIVA09G05430"/>
</dbReference>
<evidence type="ECO:0000256" key="1">
    <source>
        <dbReference type="ARBA" id="ARBA00004251"/>
    </source>
</evidence>
<dbReference type="InterPro" id="IPR019825">
    <property type="entry name" value="Lectin_legB_Mn/Ca_BS"/>
</dbReference>
<dbReference type="eggNOG" id="ENOG502QTX3">
    <property type="taxonomic scope" value="Eukaryota"/>
</dbReference>
<comment type="similarity">
    <text evidence="2">In the N-terminal section; belongs to the leguminous lectin family.</text>
</comment>
<dbReference type="InterPro" id="IPR011009">
    <property type="entry name" value="Kinase-like_dom_sf"/>
</dbReference>
<keyword evidence="21" id="KW-1185">Reference proteome</keyword>
<dbReference type="AlphaFoldDB" id="A0A0E0IHV7"/>